<dbReference type="GO" id="GO:0005737">
    <property type="term" value="C:cytoplasm"/>
    <property type="evidence" value="ECO:0007669"/>
    <property type="project" value="TreeGrafter"/>
</dbReference>
<dbReference type="InterPro" id="IPR002159">
    <property type="entry name" value="CD36_fam"/>
</dbReference>
<gene>
    <name evidence="7" type="ORF">CAUJ_LOCUS6488</name>
</gene>
<name>A0A8S1H4D1_9PELO</name>
<dbReference type="AlphaFoldDB" id="A0A8S1H4D1"/>
<keyword evidence="3" id="KW-0812">Transmembrane</keyword>
<evidence type="ECO:0000313" key="7">
    <source>
        <dbReference type="EMBL" id="CAD6190569.1"/>
    </source>
</evidence>
<comment type="caution">
    <text evidence="7">The sequence shown here is derived from an EMBL/GenBank/DDBJ whole genome shotgun (WGS) entry which is preliminary data.</text>
</comment>
<evidence type="ECO:0000256" key="4">
    <source>
        <dbReference type="ARBA" id="ARBA00022989"/>
    </source>
</evidence>
<evidence type="ECO:0000256" key="6">
    <source>
        <dbReference type="ARBA" id="ARBA00023180"/>
    </source>
</evidence>
<dbReference type="Proteomes" id="UP000835052">
    <property type="component" value="Unassembled WGS sequence"/>
</dbReference>
<reference evidence="7" key="1">
    <citation type="submission" date="2020-10" db="EMBL/GenBank/DDBJ databases">
        <authorList>
            <person name="Kikuchi T."/>
        </authorList>
    </citation>
    <scope>NUCLEOTIDE SEQUENCE</scope>
    <source>
        <strain evidence="7">NKZ352</strain>
    </source>
</reference>
<evidence type="ECO:0000256" key="2">
    <source>
        <dbReference type="ARBA" id="ARBA00010532"/>
    </source>
</evidence>
<organism evidence="7 8">
    <name type="scientific">Caenorhabditis auriculariae</name>
    <dbReference type="NCBI Taxonomy" id="2777116"/>
    <lineage>
        <taxon>Eukaryota</taxon>
        <taxon>Metazoa</taxon>
        <taxon>Ecdysozoa</taxon>
        <taxon>Nematoda</taxon>
        <taxon>Chromadorea</taxon>
        <taxon>Rhabditida</taxon>
        <taxon>Rhabditina</taxon>
        <taxon>Rhabditomorpha</taxon>
        <taxon>Rhabditoidea</taxon>
        <taxon>Rhabditidae</taxon>
        <taxon>Peloderinae</taxon>
        <taxon>Caenorhabditis</taxon>
    </lineage>
</organism>
<evidence type="ECO:0000313" key="8">
    <source>
        <dbReference type="Proteomes" id="UP000835052"/>
    </source>
</evidence>
<comment type="similarity">
    <text evidence="2">Belongs to the CD36 family.</text>
</comment>
<evidence type="ECO:0000256" key="5">
    <source>
        <dbReference type="ARBA" id="ARBA00023136"/>
    </source>
</evidence>
<keyword evidence="5" id="KW-0472">Membrane</keyword>
<evidence type="ECO:0000256" key="1">
    <source>
        <dbReference type="ARBA" id="ARBA00004370"/>
    </source>
</evidence>
<evidence type="ECO:0000256" key="3">
    <source>
        <dbReference type="ARBA" id="ARBA00022692"/>
    </source>
</evidence>
<keyword evidence="8" id="KW-1185">Reference proteome</keyword>
<dbReference type="PANTHER" id="PTHR11923">
    <property type="entry name" value="SCAVENGER RECEPTOR CLASS B TYPE-1 SR-B1"/>
    <property type="match status" value="1"/>
</dbReference>
<proteinExistence type="inferred from homology"/>
<dbReference type="Pfam" id="PF01130">
    <property type="entry name" value="CD36"/>
    <property type="match status" value="1"/>
</dbReference>
<keyword evidence="6" id="KW-0325">Glycoprotein</keyword>
<comment type="subcellular location">
    <subcellularLocation>
        <location evidence="1">Membrane</location>
    </subcellularLocation>
</comment>
<dbReference type="EMBL" id="CAJGYM010000016">
    <property type="protein sequence ID" value="CAD6190569.1"/>
    <property type="molecule type" value="Genomic_DNA"/>
</dbReference>
<keyword evidence="4" id="KW-1133">Transmembrane helix</keyword>
<sequence>MANPPMRNVMKFHFFNLTNPDEVLYYGAKPELVESSAYACIESEQKKYIEFNKEGSQLFYQNYKKYIYDSGESDEGTSFDDIVVFPNPTATGAVAAMADPEVNMSRTTKLATSIALLLLGEYPIITKKVREVLFDGYNDALLDIAHSPLLNVLSILLNEGKSIIPVAVPDMKKFGYFMGYNNSYDENFFIKTGKDDIDDLGGIVSWAGVHKLPSSWWSTDYSREIRGSDSASFCKTKLKETDELPFFQSFICRSFTKTFSGKGVIQGIPAMEFSVPYEDFDTTSEKNAGFRYKNVEKVDYYPDWPGCPRNFCNSKCQSETCRFCCGRNIVNGTHLLPPGMFPLVCYPGHLKPAPFSVIYSAPHFLYSPEQVRKSVSGISPCEQKHRPMVYQHEQFTGSVIQVDYRIQINMPVMKSSLAVQTTSLPNVDLLEKSVIAMLKRFNSDNSSEAAEMRSQHIANLTHMFWKQNENFANRSNILL</sequence>
<protein>
    <submittedName>
        <fullName evidence="7">Uncharacterized protein</fullName>
    </submittedName>
</protein>
<dbReference type="GO" id="GO:0005044">
    <property type="term" value="F:scavenger receptor activity"/>
    <property type="evidence" value="ECO:0007669"/>
    <property type="project" value="TreeGrafter"/>
</dbReference>
<dbReference type="PRINTS" id="PR01609">
    <property type="entry name" value="CD36FAMILY"/>
</dbReference>
<dbReference type="PANTHER" id="PTHR11923:SF55">
    <property type="entry name" value="SCAVENGER RECEPTOR (CD36 FAMILY) RELATED"/>
    <property type="match status" value="1"/>
</dbReference>
<dbReference type="OrthoDB" id="18585at2759"/>
<accession>A0A8S1H4D1</accession>
<dbReference type="GO" id="GO:0016020">
    <property type="term" value="C:membrane"/>
    <property type="evidence" value="ECO:0007669"/>
    <property type="project" value="UniProtKB-SubCell"/>
</dbReference>